<dbReference type="GO" id="GO:0006281">
    <property type="term" value="P:DNA repair"/>
    <property type="evidence" value="ECO:0007669"/>
    <property type="project" value="UniProtKB-ARBA"/>
</dbReference>
<dbReference type="EMBL" id="WOCE01000002">
    <property type="protein sequence ID" value="KAE9619517.1"/>
    <property type="molecule type" value="Genomic_DNA"/>
</dbReference>
<dbReference type="PANTHER" id="PTHR46609">
    <property type="entry name" value="EXONUCLEASE, PHAGE-TYPE/RECB, C-TERMINAL DOMAIN-CONTAINING PROTEIN"/>
    <property type="match status" value="1"/>
</dbReference>
<dbReference type="OrthoDB" id="421276at2759"/>
<keyword evidence="1" id="KW-0255">Endonuclease</keyword>
<accession>A0A6A4R0K6</accession>
<reference evidence="2" key="1">
    <citation type="journal article" date="2020" name="Nat. Commun.">
        <title>Genome sequence of the cluster root forming white lupin.</title>
        <authorList>
            <person name="Hufnagel B."/>
            <person name="Marques A."/>
            <person name="Soriano A."/>
            <person name="Marques L."/>
            <person name="Divol F."/>
            <person name="Doumas P."/>
            <person name="Sallet E."/>
            <person name="Mancinotti D."/>
            <person name="Carrere S."/>
            <person name="Marande W."/>
            <person name="Arribat S."/>
            <person name="Keller J."/>
            <person name="Huneau C."/>
            <person name="Blein T."/>
            <person name="Aime D."/>
            <person name="Laguerre M."/>
            <person name="Taylor J."/>
            <person name="Schubert V."/>
            <person name="Nelson M."/>
            <person name="Geu-Flores F."/>
            <person name="Crespi M."/>
            <person name="Gallardo-Guerrero K."/>
            <person name="Delaux P.-M."/>
            <person name="Salse J."/>
            <person name="Berges H."/>
            <person name="Guyot R."/>
            <person name="Gouzy J."/>
            <person name="Peret B."/>
        </authorList>
    </citation>
    <scope>NUCLEOTIDE SEQUENCE [LARGE SCALE GENOMIC DNA]</scope>
    <source>
        <strain evidence="2">cv. Amiga</strain>
    </source>
</reference>
<dbReference type="InterPro" id="IPR051703">
    <property type="entry name" value="NF-kappa-B_Signaling_Reg"/>
</dbReference>
<dbReference type="GO" id="GO:0004519">
    <property type="term" value="F:endonuclease activity"/>
    <property type="evidence" value="ECO:0007669"/>
    <property type="project" value="UniProtKB-KW"/>
</dbReference>
<evidence type="ECO:0000313" key="2">
    <source>
        <dbReference type="Proteomes" id="UP000447434"/>
    </source>
</evidence>
<gene>
    <name evidence="1" type="ORF">Lalb_Chr02g0154041</name>
</gene>
<dbReference type="Gene3D" id="3.90.320.10">
    <property type="match status" value="1"/>
</dbReference>
<keyword evidence="2" id="KW-1185">Reference proteome</keyword>
<proteinExistence type="predicted"/>
<dbReference type="SUPFAM" id="SSF52980">
    <property type="entry name" value="Restriction endonuclease-like"/>
    <property type="match status" value="1"/>
</dbReference>
<protein>
    <submittedName>
        <fullName evidence="1">Putative restriction endonuclease type II</fullName>
    </submittedName>
</protein>
<sequence length="125" mass="15007">MSRTYPWSRIPIYYIPQAQGLMEILGRDWMNFYVWTPHGSSLFRLDRDAEYWYVMKMALSDFWLKHVQPARELYSSNVIKNPLYELRSLRPAPRHELCHHIVHESKHIVDSSKLLIQEINGKLHN</sequence>
<dbReference type="InterPro" id="IPR011604">
    <property type="entry name" value="PDDEXK-like_dom_sf"/>
</dbReference>
<dbReference type="InterPro" id="IPR011335">
    <property type="entry name" value="Restrct_endonuc-II-like"/>
</dbReference>
<comment type="caution">
    <text evidence="1">The sequence shown here is derived from an EMBL/GenBank/DDBJ whole genome shotgun (WGS) entry which is preliminary data.</text>
</comment>
<keyword evidence="1" id="KW-0378">Hydrolase</keyword>
<dbReference type="AlphaFoldDB" id="A0A6A4R0K6"/>
<dbReference type="PANTHER" id="PTHR46609:SF4">
    <property type="entry name" value="RESTRICTION ENDONUCLEASE, TYPE II-LIKE SUPERFAMILY PROTEIN"/>
    <property type="match status" value="1"/>
</dbReference>
<dbReference type="Proteomes" id="UP000447434">
    <property type="component" value="Chromosome 2"/>
</dbReference>
<name>A0A6A4R0K6_LUPAL</name>
<evidence type="ECO:0000313" key="1">
    <source>
        <dbReference type="EMBL" id="KAE9619517.1"/>
    </source>
</evidence>
<keyword evidence="1" id="KW-0540">Nuclease</keyword>
<organism evidence="1 2">
    <name type="scientific">Lupinus albus</name>
    <name type="common">White lupine</name>
    <name type="synonym">Lupinus termis</name>
    <dbReference type="NCBI Taxonomy" id="3870"/>
    <lineage>
        <taxon>Eukaryota</taxon>
        <taxon>Viridiplantae</taxon>
        <taxon>Streptophyta</taxon>
        <taxon>Embryophyta</taxon>
        <taxon>Tracheophyta</taxon>
        <taxon>Spermatophyta</taxon>
        <taxon>Magnoliopsida</taxon>
        <taxon>eudicotyledons</taxon>
        <taxon>Gunneridae</taxon>
        <taxon>Pentapetalae</taxon>
        <taxon>rosids</taxon>
        <taxon>fabids</taxon>
        <taxon>Fabales</taxon>
        <taxon>Fabaceae</taxon>
        <taxon>Papilionoideae</taxon>
        <taxon>50 kb inversion clade</taxon>
        <taxon>genistoids sensu lato</taxon>
        <taxon>core genistoids</taxon>
        <taxon>Genisteae</taxon>
        <taxon>Lupinus</taxon>
    </lineage>
</organism>